<keyword evidence="2" id="KW-1185">Reference proteome</keyword>
<name>A0A137PFZ6_CONC2</name>
<evidence type="ECO:0000313" key="2">
    <source>
        <dbReference type="Proteomes" id="UP000070444"/>
    </source>
</evidence>
<dbReference type="EMBL" id="KQ964430">
    <property type="protein sequence ID" value="KXN73861.1"/>
    <property type="molecule type" value="Genomic_DNA"/>
</dbReference>
<dbReference type="AlphaFoldDB" id="A0A137PFZ6"/>
<protein>
    <recommendedName>
        <fullName evidence="3">RNI-like protein</fullName>
    </recommendedName>
</protein>
<organism evidence="1 2">
    <name type="scientific">Conidiobolus coronatus (strain ATCC 28846 / CBS 209.66 / NRRL 28638)</name>
    <name type="common">Delacroixia coronata</name>
    <dbReference type="NCBI Taxonomy" id="796925"/>
    <lineage>
        <taxon>Eukaryota</taxon>
        <taxon>Fungi</taxon>
        <taxon>Fungi incertae sedis</taxon>
        <taxon>Zoopagomycota</taxon>
        <taxon>Entomophthoromycotina</taxon>
        <taxon>Entomophthoromycetes</taxon>
        <taxon>Entomophthorales</taxon>
        <taxon>Ancylistaceae</taxon>
        <taxon>Conidiobolus</taxon>
    </lineage>
</organism>
<sequence length="352" mass="41039">MNCYNGQSKTNKYRILLNNLKRDLKGKYQLVKEIVYNTGLSGYISKEFVLLFPYVNRIRVLLDFDSSFAILFKLLPKLNYLKHFSLVFLGQEFKTIDSINCKNFLFQLNMLNLEVPNIIAGSKSPFDLVDQSFYNLKRLTIINNSMLINLSKGLPSIRSVEFKANANLEKSQLLKFISNNSQLERLSIPISCFNVSIVDSIMSLCKLYRLELISNLESNSNNNIQIFTDNDSIKYLKYIEKEGYTYNLEIVKYCKSLEILEICNFQYAESHVLFNTFNLPEIPTLLISQTLDECTTRGILMSAKNFKEIKFRFGRKFSEIYNEINNLKNCDWVPKYGYEKDTDEFTLVKKLN</sequence>
<evidence type="ECO:0000313" key="1">
    <source>
        <dbReference type="EMBL" id="KXN73861.1"/>
    </source>
</evidence>
<dbReference type="SUPFAM" id="SSF52047">
    <property type="entry name" value="RNI-like"/>
    <property type="match status" value="1"/>
</dbReference>
<accession>A0A137PFZ6</accession>
<reference evidence="1 2" key="1">
    <citation type="journal article" date="2015" name="Genome Biol. Evol.">
        <title>Phylogenomic analyses indicate that early fungi evolved digesting cell walls of algal ancestors of land plants.</title>
        <authorList>
            <person name="Chang Y."/>
            <person name="Wang S."/>
            <person name="Sekimoto S."/>
            <person name="Aerts A.L."/>
            <person name="Choi C."/>
            <person name="Clum A."/>
            <person name="LaButti K.M."/>
            <person name="Lindquist E.A."/>
            <person name="Yee Ngan C."/>
            <person name="Ohm R.A."/>
            <person name="Salamov A.A."/>
            <person name="Grigoriev I.V."/>
            <person name="Spatafora J.W."/>
            <person name="Berbee M.L."/>
        </authorList>
    </citation>
    <scope>NUCLEOTIDE SEQUENCE [LARGE SCALE GENOMIC DNA]</scope>
    <source>
        <strain evidence="1 2">NRRL 28638</strain>
    </source>
</reference>
<gene>
    <name evidence="1" type="ORF">CONCODRAFT_15207</name>
</gene>
<proteinExistence type="predicted"/>
<evidence type="ECO:0008006" key="3">
    <source>
        <dbReference type="Google" id="ProtNLM"/>
    </source>
</evidence>
<dbReference type="Proteomes" id="UP000070444">
    <property type="component" value="Unassembled WGS sequence"/>
</dbReference>